<dbReference type="InterPro" id="IPR014718">
    <property type="entry name" value="GH-type_carb-bd"/>
</dbReference>
<name>A0A366K923_9BIFI</name>
<dbReference type="InterPro" id="IPR008183">
    <property type="entry name" value="Aldose_1/G6P_1-epimerase"/>
</dbReference>
<organism evidence="1 2">
    <name type="scientific">Bifidobacterium aemilianum</name>
    <dbReference type="NCBI Taxonomy" id="2493120"/>
    <lineage>
        <taxon>Bacteria</taxon>
        <taxon>Bacillati</taxon>
        <taxon>Actinomycetota</taxon>
        <taxon>Actinomycetes</taxon>
        <taxon>Bifidobacteriales</taxon>
        <taxon>Bifidobacteriaceae</taxon>
        <taxon>Bifidobacterium</taxon>
    </lineage>
</organism>
<dbReference type="InterPro" id="IPR011013">
    <property type="entry name" value="Gal_mutarotase_sf_dom"/>
</dbReference>
<keyword evidence="2" id="KW-1185">Reference proteome</keyword>
<protein>
    <submittedName>
        <fullName evidence="1">Aldose epimerase</fullName>
    </submittedName>
</protein>
<dbReference type="OrthoDB" id="4739604at2"/>
<dbReference type="CDD" id="cd09022">
    <property type="entry name" value="Aldose_epim_Ec_YihR"/>
    <property type="match status" value="1"/>
</dbReference>
<dbReference type="PANTHER" id="PTHR10091:SF0">
    <property type="entry name" value="GALACTOSE MUTAROTASE"/>
    <property type="match status" value="1"/>
</dbReference>
<evidence type="ECO:0000313" key="1">
    <source>
        <dbReference type="EMBL" id="RBP98235.1"/>
    </source>
</evidence>
<dbReference type="GO" id="GO:0004034">
    <property type="term" value="F:aldose 1-epimerase activity"/>
    <property type="evidence" value="ECO:0007669"/>
    <property type="project" value="TreeGrafter"/>
</dbReference>
<dbReference type="SUPFAM" id="SSF74650">
    <property type="entry name" value="Galactose mutarotase-like"/>
    <property type="match status" value="1"/>
</dbReference>
<dbReference type="EMBL" id="PDCG01000002">
    <property type="protein sequence ID" value="RBP98235.1"/>
    <property type="molecule type" value="Genomic_DNA"/>
</dbReference>
<dbReference type="AlphaFoldDB" id="A0A366K923"/>
<sequence>MTRPSIPPRSGQQFTISHGQYRAVITQLGAAMRSLTYQGKDLIVSWNPDRPVPCSNGQLLIPYPNRIEDGEYSFDGRTYSLPIDEHERRNAIHGYGYRAFWNLVSLSEDAVSLSWRVPDMGGYPFDLLVTAAYHLDDQGLHLTITAENLGHEKAPWALAIHPWLANGFDGYGDEIDGQNAQCRMTIPARTHVTVDDRLLPNGTEPVDGSKYDLRQPTLLTEQPFDDAWTDLERKADGTVAATFTRPDGLSIEVGGDKTISSFQMCTGTGFKAEKHPSGVAVEPQTAYANAFRTGKDLIVIEPGQASTTDLFIRVKQD</sequence>
<evidence type="ECO:0000313" key="2">
    <source>
        <dbReference type="Proteomes" id="UP000252530"/>
    </source>
</evidence>
<gene>
    <name evidence="1" type="ORF">CRD60_03640</name>
</gene>
<dbReference type="Proteomes" id="UP000252530">
    <property type="component" value="Unassembled WGS sequence"/>
</dbReference>
<dbReference type="Pfam" id="PF01263">
    <property type="entry name" value="Aldose_epim"/>
    <property type="match status" value="1"/>
</dbReference>
<comment type="caution">
    <text evidence="1">The sequence shown here is derived from an EMBL/GenBank/DDBJ whole genome shotgun (WGS) entry which is preliminary data.</text>
</comment>
<proteinExistence type="predicted"/>
<dbReference type="GO" id="GO:0006006">
    <property type="term" value="P:glucose metabolic process"/>
    <property type="evidence" value="ECO:0007669"/>
    <property type="project" value="TreeGrafter"/>
</dbReference>
<accession>A0A366K923</accession>
<dbReference type="GO" id="GO:0033499">
    <property type="term" value="P:galactose catabolic process via UDP-galactose, Leloir pathway"/>
    <property type="evidence" value="ECO:0007669"/>
    <property type="project" value="TreeGrafter"/>
</dbReference>
<dbReference type="PANTHER" id="PTHR10091">
    <property type="entry name" value="ALDOSE-1-EPIMERASE"/>
    <property type="match status" value="1"/>
</dbReference>
<reference evidence="1 2" key="1">
    <citation type="submission" date="2017-10" db="EMBL/GenBank/DDBJ databases">
        <title>Bifidobacterium xylocopum sp. nov. and Bifidobacterium aemilianum sp. nov., from the carpenter bee (Xylocopa violacea) digestive tract.</title>
        <authorList>
            <person name="Alberoni D."/>
            <person name="Baffoni L."/>
            <person name="Di Gioia D."/>
            <person name="Gaggia F."/>
            <person name="Biavati B."/>
        </authorList>
    </citation>
    <scope>NUCLEOTIDE SEQUENCE [LARGE SCALE GENOMIC DNA]</scope>
    <source>
        <strain evidence="1 2">XV10</strain>
    </source>
</reference>
<dbReference type="GO" id="GO:0030246">
    <property type="term" value="F:carbohydrate binding"/>
    <property type="evidence" value="ECO:0007669"/>
    <property type="project" value="InterPro"/>
</dbReference>
<dbReference type="RefSeq" id="WP_113859919.1">
    <property type="nucleotide sequence ID" value="NZ_PDCG01000002.1"/>
</dbReference>
<dbReference type="Gene3D" id="2.70.98.10">
    <property type="match status" value="1"/>
</dbReference>
<dbReference type="InterPro" id="IPR037480">
    <property type="entry name" value="YihR-like"/>
</dbReference>